<dbReference type="AlphaFoldDB" id="A0A1G9CCI3"/>
<sequence length="643" mass="72795">MTEWQDQILTRIRLAGTPLVVVLDPDRILLEERIVQALRADGFDLLTYTDPVAFRHTYETGYRTPRDNGEETPRLIVRFTHTHRESKSVPYDLLEKSECIRITLADLFPGLDYRTVQALGSRHYDALYEAAQALRGKRLGRNQTARFILDKVFSIRQDEIRTLADLIALFCRIHYSHQTVPGVLVDHCLETWAGRQYHPGLPDIRSLFERGAFMAYLQDEWARYISGGEPAPTVPFDEDRIRLYIDTFFLEGALRPLAAPPSVQVPKWAHCGIIRDHDAEQVYRLRSLLNRIQENLPGPDARLDDWKECARLWAEAVTLFSGPSSSALNEVRPRYQALHREIETAFGEWILATFPTLPDRPYLPAPVMVHQIPHYLAHRGGDHIALIVMDGMALDQWLIIKEMLGDEFFYTDDLVCAWVPTLTSISRRSLFAGEKPSLVSGVNGTTRNEETLWRTFWHNQGRSERSIGYSRGNTLSSFAEVDELVHDATPAIAGFVINTIDNLIHNTTMGMPQMHDGIRRWMETGTLRRFVTRLLDRDYRVYITADHGNVCASGVGAPRQGDLVEETSLRARVYHHASFAGEAHAAFPKDSCVWPSQYLGTGHAVLLAGGLSAFSPPGTEVVSHGSIALEEVFVPFIEIRSTQ</sequence>
<evidence type="ECO:0000313" key="2">
    <source>
        <dbReference type="Proteomes" id="UP000326500"/>
    </source>
</evidence>
<dbReference type="Pfam" id="PF08665">
    <property type="entry name" value="PglZ"/>
    <property type="match status" value="1"/>
</dbReference>
<dbReference type="RefSeq" id="WP_066953699.1">
    <property type="nucleotide sequence ID" value="NZ_BCNX01000002.1"/>
</dbReference>
<gene>
    <name evidence="1" type="ORF">SAMN04488571_1154</name>
</gene>
<dbReference type="NCBIfam" id="NF033449">
    <property type="entry name" value="BREX_PglZ_3"/>
    <property type="match status" value="1"/>
</dbReference>
<dbReference type="InterPro" id="IPR017850">
    <property type="entry name" value="Alkaline_phosphatase_core_sf"/>
</dbReference>
<protein>
    <submittedName>
        <fullName evidence="1">PglZ domain-containing protein</fullName>
    </submittedName>
</protein>
<dbReference type="OrthoDB" id="139693at2157"/>
<keyword evidence="2" id="KW-1185">Reference proteome</keyword>
<dbReference type="STRING" id="2200.GCA_001571405_00005"/>
<dbReference type="SUPFAM" id="SSF53649">
    <property type="entry name" value="Alkaline phosphatase-like"/>
    <property type="match status" value="1"/>
</dbReference>
<accession>A0A1G9CCI3</accession>
<proteinExistence type="predicted"/>
<reference evidence="1 2" key="1">
    <citation type="submission" date="2016-10" db="EMBL/GenBank/DDBJ databases">
        <authorList>
            <person name="Varghese N."/>
            <person name="Submissions S."/>
        </authorList>
    </citation>
    <scope>NUCLEOTIDE SEQUENCE [LARGE SCALE GENOMIC DNA]</scope>
    <source>
        <strain evidence="1 2">DSM 2373</strain>
    </source>
</reference>
<name>A0A1G9CCI3_9EURY</name>
<dbReference type="Proteomes" id="UP000326500">
    <property type="component" value="Unassembled WGS sequence"/>
</dbReference>
<evidence type="ECO:0000313" key="1">
    <source>
        <dbReference type="EMBL" id="SDK49369.1"/>
    </source>
</evidence>
<organism evidence="1 2">
    <name type="scientific">Methanoculleus thermophilus</name>
    <dbReference type="NCBI Taxonomy" id="2200"/>
    <lineage>
        <taxon>Archaea</taxon>
        <taxon>Methanobacteriati</taxon>
        <taxon>Methanobacteriota</taxon>
        <taxon>Stenosarchaea group</taxon>
        <taxon>Methanomicrobia</taxon>
        <taxon>Methanomicrobiales</taxon>
        <taxon>Methanomicrobiaceae</taxon>
        <taxon>Methanoculleus</taxon>
    </lineage>
</organism>
<dbReference type="EMBL" id="FNFT01000015">
    <property type="protein sequence ID" value="SDK49369.1"/>
    <property type="molecule type" value="Genomic_DNA"/>
</dbReference>